<organism evidence="2 3">
    <name type="scientific">SAR324 cluster bacterium</name>
    <dbReference type="NCBI Taxonomy" id="2024889"/>
    <lineage>
        <taxon>Bacteria</taxon>
        <taxon>Deltaproteobacteria</taxon>
        <taxon>SAR324 cluster</taxon>
    </lineage>
</organism>
<dbReference type="PANTHER" id="PTHR34614:SF2">
    <property type="entry name" value="TRANSPOSASE IS4-LIKE DOMAIN-CONTAINING PROTEIN"/>
    <property type="match status" value="1"/>
</dbReference>
<dbReference type="NCBIfam" id="NF033559">
    <property type="entry name" value="transpos_IS1634"/>
    <property type="match status" value="1"/>
</dbReference>
<evidence type="ECO:0000259" key="1">
    <source>
        <dbReference type="Pfam" id="PF01609"/>
    </source>
</evidence>
<dbReference type="SUPFAM" id="SSF53098">
    <property type="entry name" value="Ribonuclease H-like"/>
    <property type="match status" value="1"/>
</dbReference>
<proteinExistence type="predicted"/>
<dbReference type="GO" id="GO:0003677">
    <property type="term" value="F:DNA binding"/>
    <property type="evidence" value="ECO:0007669"/>
    <property type="project" value="InterPro"/>
</dbReference>
<evidence type="ECO:0000313" key="2">
    <source>
        <dbReference type="EMBL" id="NMC61612.1"/>
    </source>
</evidence>
<protein>
    <submittedName>
        <fullName evidence="2">IS1634 family transposase</fullName>
    </submittedName>
</protein>
<dbReference type="PANTHER" id="PTHR34614">
    <property type="match status" value="1"/>
</dbReference>
<dbReference type="GO" id="GO:0006313">
    <property type="term" value="P:DNA transposition"/>
    <property type="evidence" value="ECO:0007669"/>
    <property type="project" value="InterPro"/>
</dbReference>
<accession>A0A7X9FP36</accession>
<feature type="domain" description="Transposase IS4-like" evidence="1">
    <location>
        <begin position="172"/>
        <end position="448"/>
    </location>
</feature>
<dbReference type="Pfam" id="PF01609">
    <property type="entry name" value="DDE_Tnp_1"/>
    <property type="match status" value="1"/>
</dbReference>
<name>A0A7X9FP36_9DELT</name>
<gene>
    <name evidence="2" type="ORF">GYA55_00440</name>
</gene>
<reference evidence="2 3" key="1">
    <citation type="journal article" date="2020" name="Biotechnol. Biofuels">
        <title>New insights from the biogas microbiome by comprehensive genome-resolved metagenomics of nearly 1600 species originating from multiple anaerobic digesters.</title>
        <authorList>
            <person name="Campanaro S."/>
            <person name="Treu L."/>
            <person name="Rodriguez-R L.M."/>
            <person name="Kovalovszki A."/>
            <person name="Ziels R.M."/>
            <person name="Maus I."/>
            <person name="Zhu X."/>
            <person name="Kougias P.G."/>
            <person name="Basile A."/>
            <person name="Luo G."/>
            <person name="Schluter A."/>
            <person name="Konstantinidis K.T."/>
            <person name="Angelidaki I."/>
        </authorList>
    </citation>
    <scope>NUCLEOTIDE SEQUENCE [LARGE SCALE GENOMIC DNA]</scope>
    <source>
        <strain evidence="2">AS27yjCOA_65</strain>
    </source>
</reference>
<sequence length="511" mass="58780">MFIRKNRNRSGSTSVQIVSKEGGRYKVVRSVGSSKDPNEIEKFIIQAKRILGHPEGQLSLFPTRTPIELAVDSFLENISNDQIKVVGPELIFGELFDRIGFNDIAKDLFRHITIARLAYPVSKLKTVDYLKRYSGIEVSKNAIYRFLDELHSKHKEAVEKIAYEHTHRILKGISVVFYDMTTLYFEAEDEDDLRKIGYSKDGKFQHPQIMLGLLVGKGGYPIGYDIFEGNAFEGHTLIPILSKMKKKYAISTFTVVADSALLSRDNLEKLKDNKYHFIIGARIKNESTCLQAQILKLRSELSDGQSFEIKRPDGSRLIVSYSSKRAKKDAFNRDKGLQRLRKQIKTGQLTKDKINNRGYNKFLVLSGKTFVSIDENKVLKDALWDGLKGYITNTKLTTDSVIENYQNLWKIEEAFRISKTDLRIRPIFHYRKRRIEAHICISFVAYTIYKELERLLLNAQSSITVKRASELTRTMYQIQFKSSDTALPSKIILKMSPQQLEVYNLVKNSKF</sequence>
<comment type="caution">
    <text evidence="2">The sequence shown here is derived from an EMBL/GenBank/DDBJ whole genome shotgun (WGS) entry which is preliminary data.</text>
</comment>
<evidence type="ECO:0000313" key="3">
    <source>
        <dbReference type="Proteomes" id="UP000524246"/>
    </source>
</evidence>
<dbReference type="AlphaFoldDB" id="A0A7X9FP36"/>
<dbReference type="Proteomes" id="UP000524246">
    <property type="component" value="Unassembled WGS sequence"/>
</dbReference>
<dbReference type="InterPro" id="IPR012337">
    <property type="entry name" value="RNaseH-like_sf"/>
</dbReference>
<dbReference type="EMBL" id="JAAZON010000015">
    <property type="protein sequence ID" value="NMC61612.1"/>
    <property type="molecule type" value="Genomic_DNA"/>
</dbReference>
<dbReference type="InterPro" id="IPR002559">
    <property type="entry name" value="Transposase_11"/>
</dbReference>
<dbReference type="GO" id="GO:0004803">
    <property type="term" value="F:transposase activity"/>
    <property type="evidence" value="ECO:0007669"/>
    <property type="project" value="InterPro"/>
</dbReference>
<dbReference type="InterPro" id="IPR047654">
    <property type="entry name" value="IS1634_transpos"/>
</dbReference>